<dbReference type="AlphaFoldDB" id="A0A6V6Y075"/>
<dbReference type="InterPro" id="IPR036555">
    <property type="entry name" value="NusA_N_sf"/>
</dbReference>
<dbReference type="InterPro" id="IPR003029">
    <property type="entry name" value="S1_domain"/>
</dbReference>
<keyword evidence="5 7" id="KW-0805">Transcription regulation</keyword>
<dbReference type="SMART" id="SM00322">
    <property type="entry name" value="KH"/>
    <property type="match status" value="2"/>
</dbReference>
<dbReference type="SUPFAM" id="SSF69705">
    <property type="entry name" value="Transcription factor NusA, N-terminal domain"/>
    <property type="match status" value="1"/>
</dbReference>
<dbReference type="Pfam" id="PF26594">
    <property type="entry name" value="KH_NusA_2nd"/>
    <property type="match status" value="1"/>
</dbReference>
<dbReference type="Pfam" id="PF00575">
    <property type="entry name" value="S1"/>
    <property type="match status" value="1"/>
</dbReference>
<evidence type="ECO:0000256" key="7">
    <source>
        <dbReference type="HAMAP-Rule" id="MF_00945"/>
    </source>
</evidence>
<evidence type="ECO:0000313" key="10">
    <source>
        <dbReference type="EMBL" id="CAC9924836.1"/>
    </source>
</evidence>
<evidence type="ECO:0000256" key="4">
    <source>
        <dbReference type="ARBA" id="ARBA00022884"/>
    </source>
</evidence>
<dbReference type="InterPro" id="IPR010213">
    <property type="entry name" value="TF_NusA"/>
</dbReference>
<reference evidence="10 11" key="1">
    <citation type="submission" date="2020-06" db="EMBL/GenBank/DDBJ databases">
        <authorList>
            <person name="Criscuolo A."/>
        </authorList>
    </citation>
    <scope>NUCLEOTIDE SEQUENCE [LARGE SCALE GENOMIC DNA]</scope>
    <source>
        <strain evidence="10">1804121828</strain>
    </source>
</reference>
<dbReference type="GO" id="GO:0006353">
    <property type="term" value="P:DNA-templated transcription termination"/>
    <property type="evidence" value="ECO:0007669"/>
    <property type="project" value="UniProtKB-UniRule"/>
</dbReference>
<comment type="function">
    <text evidence="7">Participates in both transcription termination and antitermination.</text>
</comment>
<dbReference type="Pfam" id="PF13184">
    <property type="entry name" value="KH_NusA_1st"/>
    <property type="match status" value="1"/>
</dbReference>
<protein>
    <recommendedName>
        <fullName evidence="7">Transcription termination/antitermination protein NusA</fullName>
    </recommendedName>
</protein>
<keyword evidence="2 7" id="KW-0963">Cytoplasm</keyword>
<dbReference type="FunFam" id="3.30.300.20:FF:000005">
    <property type="entry name" value="Transcription termination/antitermination protein NusA"/>
    <property type="match status" value="1"/>
</dbReference>
<dbReference type="InterPro" id="IPR009019">
    <property type="entry name" value="KH_sf_prok-type"/>
</dbReference>
<evidence type="ECO:0000313" key="11">
    <source>
        <dbReference type="Proteomes" id="UP000586454"/>
    </source>
</evidence>
<organism evidence="10 11">
    <name type="scientific">Aedoeadaptatus nemausensis</name>
    <dbReference type="NCBI Taxonomy" id="2582829"/>
    <lineage>
        <taxon>Bacteria</taxon>
        <taxon>Bacillati</taxon>
        <taxon>Bacillota</taxon>
        <taxon>Tissierellia</taxon>
        <taxon>Tissierellales</taxon>
        <taxon>Peptoniphilaceae</taxon>
        <taxon>Aedoeadaptatus</taxon>
    </lineage>
</organism>
<dbReference type="InterPro" id="IPR058582">
    <property type="entry name" value="KH_NusA_2nd"/>
</dbReference>
<sequence length="433" mass="48681">MNEEFILALKQLESEKGIREDVILEALETALISSYKKNYGTSQTVDVSIDRDTGEISVSAEKIVVDEVLDDQMEISLDDAKKINPRLEIGDVYYEAIDPEKFGRIAAQTARQVVIQRIKDAEREVIYDDYADRENEIITCDVQRVSKGNVFVDLGKTEAILPVSEQTPGESYAQGDRYKMLILEVNRQPKGPQIVLSRSHPNLVRRLFELEVPEIHDGVVEIYSVAREAGSRTKLAVFSKDEEVDPLGACVGFKGSRVKTIVDELHDEKIDIVIYEKDIATFIGNALSPSKVVEVFINHREKAAMVVVPDYQLSLAIGKEGQNARLAAKLTNWKIDIKSETQFSEYLDEIDQTIDEFRDEFENTAVQDDEIEDEEAPAEEVKEYDNFASIGGLTGMDLNNLFVDASSETTDDETEASDDVEEDDVPDYLTDDE</sequence>
<dbReference type="InterPro" id="IPR025249">
    <property type="entry name" value="TF_NusA_KH_1st"/>
</dbReference>
<dbReference type="Gene3D" id="3.30.300.20">
    <property type="match status" value="2"/>
</dbReference>
<dbReference type="GO" id="GO:0003700">
    <property type="term" value="F:DNA-binding transcription factor activity"/>
    <property type="evidence" value="ECO:0007669"/>
    <property type="project" value="InterPro"/>
</dbReference>
<dbReference type="FunFam" id="3.30.1480.10:FF:000002">
    <property type="entry name" value="Transcription termination/antitermination protein NusA"/>
    <property type="match status" value="1"/>
</dbReference>
<comment type="similarity">
    <text evidence="7">Belongs to the NusA family.</text>
</comment>
<dbReference type="NCBIfam" id="TIGR01953">
    <property type="entry name" value="NusA"/>
    <property type="match status" value="1"/>
</dbReference>
<dbReference type="Proteomes" id="UP000586454">
    <property type="component" value="Unassembled WGS sequence"/>
</dbReference>
<dbReference type="InterPro" id="IPR015946">
    <property type="entry name" value="KH_dom-like_a/b"/>
</dbReference>
<dbReference type="Pfam" id="PF08529">
    <property type="entry name" value="NusA_N"/>
    <property type="match status" value="1"/>
</dbReference>
<evidence type="ECO:0000256" key="3">
    <source>
        <dbReference type="ARBA" id="ARBA00022814"/>
    </source>
</evidence>
<dbReference type="InterPro" id="IPR012340">
    <property type="entry name" value="NA-bd_OB-fold"/>
</dbReference>
<dbReference type="Gene3D" id="3.30.1480.10">
    <property type="entry name" value="NusA, N-terminal domain"/>
    <property type="match status" value="1"/>
</dbReference>
<dbReference type="GO" id="GO:0003723">
    <property type="term" value="F:RNA binding"/>
    <property type="evidence" value="ECO:0007669"/>
    <property type="project" value="UniProtKB-UniRule"/>
</dbReference>
<keyword evidence="4 7" id="KW-0694">RNA-binding</keyword>
<dbReference type="InterPro" id="IPR004087">
    <property type="entry name" value="KH_dom"/>
</dbReference>
<accession>A0A6V6Y075</accession>
<evidence type="ECO:0000256" key="2">
    <source>
        <dbReference type="ARBA" id="ARBA00022490"/>
    </source>
</evidence>
<evidence type="ECO:0000256" key="1">
    <source>
        <dbReference type="ARBA" id="ARBA00022472"/>
    </source>
</evidence>
<dbReference type="HAMAP" id="MF_00945_B">
    <property type="entry name" value="NusA_B"/>
    <property type="match status" value="1"/>
</dbReference>
<proteinExistence type="inferred from homology"/>
<evidence type="ECO:0000256" key="5">
    <source>
        <dbReference type="ARBA" id="ARBA00023015"/>
    </source>
</evidence>
<dbReference type="GO" id="GO:0005829">
    <property type="term" value="C:cytosol"/>
    <property type="evidence" value="ECO:0007669"/>
    <property type="project" value="TreeGrafter"/>
</dbReference>
<dbReference type="SMART" id="SM00316">
    <property type="entry name" value="S1"/>
    <property type="match status" value="1"/>
</dbReference>
<dbReference type="PROSITE" id="PS50126">
    <property type="entry name" value="S1"/>
    <property type="match status" value="1"/>
</dbReference>
<dbReference type="PANTHER" id="PTHR22648:SF0">
    <property type="entry name" value="TRANSCRIPTION TERMINATION_ANTITERMINATION PROTEIN NUSA"/>
    <property type="match status" value="1"/>
</dbReference>
<dbReference type="InterPro" id="IPR030842">
    <property type="entry name" value="TF_NusA_bacterial"/>
</dbReference>
<keyword evidence="11" id="KW-1185">Reference proteome</keyword>
<dbReference type="Gene3D" id="2.40.50.140">
    <property type="entry name" value="Nucleic acid-binding proteins"/>
    <property type="match status" value="1"/>
</dbReference>
<dbReference type="EMBL" id="CAIJCS010000014">
    <property type="protein sequence ID" value="CAC9924836.1"/>
    <property type="molecule type" value="Genomic_DNA"/>
</dbReference>
<dbReference type="CDD" id="cd02134">
    <property type="entry name" value="KH-II_NusA_rpt1"/>
    <property type="match status" value="1"/>
</dbReference>
<dbReference type="FunFam" id="3.30.300.20:FF:000002">
    <property type="entry name" value="Transcription termination/antitermination protein NusA"/>
    <property type="match status" value="1"/>
</dbReference>
<comment type="subunit">
    <text evidence="7">Monomer. Binds directly to the core enzyme of the DNA-dependent RNA polymerase and to nascent RNA.</text>
</comment>
<comment type="caution">
    <text evidence="10">The sequence shown here is derived from an EMBL/GenBank/DDBJ whole genome shotgun (WGS) entry which is preliminary data.</text>
</comment>
<evidence type="ECO:0000256" key="8">
    <source>
        <dbReference type="SAM" id="MobiDB-lite"/>
    </source>
</evidence>
<evidence type="ECO:0000259" key="9">
    <source>
        <dbReference type="PROSITE" id="PS50126"/>
    </source>
</evidence>
<dbReference type="CDD" id="cd04455">
    <property type="entry name" value="S1_NusA"/>
    <property type="match status" value="1"/>
</dbReference>
<name>A0A6V6Y075_9FIRM</name>
<dbReference type="InterPro" id="IPR013735">
    <property type="entry name" value="TF_NusA_N"/>
</dbReference>
<evidence type="ECO:0000256" key="6">
    <source>
        <dbReference type="ARBA" id="ARBA00023163"/>
    </source>
</evidence>
<keyword evidence="6 7" id="KW-0804">Transcription</keyword>
<feature type="compositionally biased region" description="Acidic residues" evidence="8">
    <location>
        <begin position="409"/>
        <end position="433"/>
    </location>
</feature>
<feature type="region of interest" description="Disordered" evidence="8">
    <location>
        <begin position="402"/>
        <end position="433"/>
    </location>
</feature>
<dbReference type="PANTHER" id="PTHR22648">
    <property type="entry name" value="TRANSCRIPTION TERMINATION FACTOR NUSA"/>
    <property type="match status" value="1"/>
</dbReference>
<feature type="domain" description="S1 motif" evidence="9">
    <location>
        <begin position="135"/>
        <end position="199"/>
    </location>
</feature>
<keyword evidence="3 7" id="KW-0889">Transcription antitermination</keyword>
<dbReference type="SUPFAM" id="SSF50249">
    <property type="entry name" value="Nucleic acid-binding proteins"/>
    <property type="match status" value="1"/>
</dbReference>
<dbReference type="GO" id="GO:0031564">
    <property type="term" value="P:transcription antitermination"/>
    <property type="evidence" value="ECO:0007669"/>
    <property type="project" value="UniProtKB-UniRule"/>
</dbReference>
<dbReference type="RefSeq" id="WP_180498728.1">
    <property type="nucleotide sequence ID" value="NZ_CAIJCS010000014.1"/>
</dbReference>
<comment type="subcellular location">
    <subcellularLocation>
        <location evidence="7">Cytoplasm</location>
    </subcellularLocation>
</comment>
<keyword evidence="1 7" id="KW-0806">Transcription termination</keyword>
<dbReference type="SUPFAM" id="SSF54814">
    <property type="entry name" value="Prokaryotic type KH domain (KH-domain type II)"/>
    <property type="match status" value="2"/>
</dbReference>
<dbReference type="CDD" id="cd22529">
    <property type="entry name" value="KH-II_NusA_rpt2"/>
    <property type="match status" value="1"/>
</dbReference>
<gene>
    <name evidence="7" type="primary">nusA</name>
    <name evidence="10" type="ORF">PEPNEM18_00408</name>
</gene>